<sequence>NQQNKNLNTKSRLGDSPRCCLMVHNKN</sequence>
<comment type="caution">
    <text evidence="1">The sequence shown here is derived from an EMBL/GenBank/DDBJ whole genome shotgun (WGS) entry which is preliminary data.</text>
</comment>
<evidence type="ECO:0000313" key="1">
    <source>
        <dbReference type="EMBL" id="EHJ12774.1"/>
    </source>
</evidence>
<accession>G5J4W4</accession>
<feature type="non-terminal residue" evidence="1">
    <location>
        <position position="1"/>
    </location>
</feature>
<dbReference type="EMBL" id="AESD01000376">
    <property type="protein sequence ID" value="EHJ12774.1"/>
    <property type="molecule type" value="Genomic_DNA"/>
</dbReference>
<dbReference type="Proteomes" id="UP000003477">
    <property type="component" value="Unassembled WGS sequence"/>
</dbReference>
<gene>
    <name evidence="1" type="ORF">CWATWH0003_2529b4</name>
</gene>
<organism evidence="1 2">
    <name type="scientific">Crocosphaera watsonii WH 0003</name>
    <dbReference type="NCBI Taxonomy" id="423471"/>
    <lineage>
        <taxon>Bacteria</taxon>
        <taxon>Bacillati</taxon>
        <taxon>Cyanobacteriota</taxon>
        <taxon>Cyanophyceae</taxon>
        <taxon>Oscillatoriophycideae</taxon>
        <taxon>Chroococcales</taxon>
        <taxon>Aphanothecaceae</taxon>
        <taxon>Crocosphaera</taxon>
    </lineage>
</organism>
<evidence type="ECO:0000313" key="2">
    <source>
        <dbReference type="Proteomes" id="UP000003477"/>
    </source>
</evidence>
<dbReference type="AlphaFoldDB" id="G5J4W4"/>
<reference evidence="1 2" key="1">
    <citation type="journal article" date="2011" name="Front. Microbiol.">
        <title>Two Strains of Crocosphaera watsonii with Highly Conserved Genomes are Distinguished by Strain-Specific Features.</title>
        <authorList>
            <person name="Bench S.R."/>
            <person name="Ilikchyan I.N."/>
            <person name="Tripp H.J."/>
            <person name="Zehr J.P."/>
        </authorList>
    </citation>
    <scope>NUCLEOTIDE SEQUENCE [LARGE SCALE GENOMIC DNA]</scope>
    <source>
        <strain evidence="1 2">WH 0003</strain>
    </source>
</reference>
<name>G5J4W4_CROWT</name>
<protein>
    <submittedName>
        <fullName evidence="1">Uncharacterized protein</fullName>
    </submittedName>
</protein>
<proteinExistence type="predicted"/>